<dbReference type="STRING" id="29435.SAMN05216588_12089"/>
<reference evidence="7 8" key="1">
    <citation type="submission" date="2016-10" db="EMBL/GenBank/DDBJ databases">
        <authorList>
            <person name="de Groot N.N."/>
        </authorList>
    </citation>
    <scope>NUCLEOTIDE SEQUENCE [LARGE SCALE GENOMIC DNA]</scope>
    <source>
        <strain evidence="7 8">LMG 18387</strain>
    </source>
</reference>
<evidence type="ECO:0000256" key="2">
    <source>
        <dbReference type="ARBA" id="ARBA00022553"/>
    </source>
</evidence>
<dbReference type="SUPFAM" id="SSF54913">
    <property type="entry name" value="GlnB-like"/>
    <property type="match status" value="1"/>
</dbReference>
<dbReference type="PROSITE" id="PS00496">
    <property type="entry name" value="PII_GLNB_UMP"/>
    <property type="match status" value="1"/>
</dbReference>
<proteinExistence type="predicted"/>
<keyword evidence="2 6" id="KW-0597">Phosphoprotein</keyword>
<dbReference type="PROSITE" id="PS51343">
    <property type="entry name" value="PII_GLNB_DOM"/>
    <property type="match status" value="1"/>
</dbReference>
<dbReference type="PANTHER" id="PTHR30115:SF11">
    <property type="entry name" value="NITROGEN REGULATORY PROTEIN P-II HOMOLOG"/>
    <property type="match status" value="1"/>
</dbReference>
<evidence type="ECO:0000256" key="4">
    <source>
        <dbReference type="ARBA" id="ARBA00023015"/>
    </source>
</evidence>
<dbReference type="Pfam" id="PF00543">
    <property type="entry name" value="P-II"/>
    <property type="match status" value="1"/>
</dbReference>
<dbReference type="InterPro" id="IPR002187">
    <property type="entry name" value="N-reg_PII"/>
</dbReference>
<name>A0A1G8M1S8_9GAMM</name>
<dbReference type="GO" id="GO:0006808">
    <property type="term" value="P:regulation of nitrogen utilization"/>
    <property type="evidence" value="ECO:0007669"/>
    <property type="project" value="InterPro"/>
</dbReference>
<dbReference type="GO" id="GO:0005829">
    <property type="term" value="C:cytosol"/>
    <property type="evidence" value="ECO:0007669"/>
    <property type="project" value="TreeGrafter"/>
</dbReference>
<dbReference type="GO" id="GO:0005524">
    <property type="term" value="F:ATP binding"/>
    <property type="evidence" value="ECO:0007669"/>
    <property type="project" value="TreeGrafter"/>
</dbReference>
<organism evidence="7 8">
    <name type="scientific">Phytopseudomonas flavescens</name>
    <dbReference type="NCBI Taxonomy" id="29435"/>
    <lineage>
        <taxon>Bacteria</taxon>
        <taxon>Pseudomonadati</taxon>
        <taxon>Pseudomonadota</taxon>
        <taxon>Gammaproteobacteria</taxon>
        <taxon>Pseudomonadales</taxon>
        <taxon>Pseudomonadaceae</taxon>
        <taxon>Phytopseudomonas</taxon>
    </lineage>
</organism>
<evidence type="ECO:0000256" key="6">
    <source>
        <dbReference type="PIRSR" id="PIRSR602187-50"/>
    </source>
</evidence>
<protein>
    <submittedName>
        <fullName evidence="7">Nitrogen regulatory protein P-II family</fullName>
    </submittedName>
</protein>
<keyword evidence="5" id="KW-0804">Transcription</keyword>
<evidence type="ECO:0000256" key="3">
    <source>
        <dbReference type="ARBA" id="ARBA00022741"/>
    </source>
</evidence>
<comment type="subunit">
    <text evidence="1">Homotrimer.</text>
</comment>
<accession>A0A1G8M1S8</accession>
<dbReference type="InterPro" id="IPR015867">
    <property type="entry name" value="N-reg_PII/ATP_PRibTrfase_C"/>
</dbReference>
<dbReference type="EMBL" id="FNDG01000020">
    <property type="protein sequence ID" value="SDI61906.1"/>
    <property type="molecule type" value="Genomic_DNA"/>
</dbReference>
<dbReference type="PANTHER" id="PTHR30115">
    <property type="entry name" value="NITROGEN REGULATORY PROTEIN P-II"/>
    <property type="match status" value="1"/>
</dbReference>
<gene>
    <name evidence="7" type="ORF">SAMN05216588_12089</name>
</gene>
<dbReference type="Proteomes" id="UP000198606">
    <property type="component" value="Unassembled WGS sequence"/>
</dbReference>
<evidence type="ECO:0000313" key="7">
    <source>
        <dbReference type="EMBL" id="SDI61906.1"/>
    </source>
</evidence>
<dbReference type="SMART" id="SM00938">
    <property type="entry name" value="P-II"/>
    <property type="match status" value="1"/>
</dbReference>
<dbReference type="InterPro" id="IPR011322">
    <property type="entry name" value="N-reg_PII-like_a/b"/>
</dbReference>
<keyword evidence="3" id="KW-0547">Nucleotide-binding</keyword>
<dbReference type="Gene3D" id="3.30.70.120">
    <property type="match status" value="1"/>
</dbReference>
<dbReference type="InterPro" id="IPR002332">
    <property type="entry name" value="N-reg_PII_urydylation_site"/>
</dbReference>
<feature type="modified residue" description="O-UMP-tyrosine" evidence="6">
    <location>
        <position position="51"/>
    </location>
</feature>
<dbReference type="RefSeq" id="WP_084307974.1">
    <property type="nucleotide sequence ID" value="NZ_FNDG01000020.1"/>
</dbReference>
<evidence type="ECO:0000256" key="1">
    <source>
        <dbReference type="ARBA" id="ARBA00011233"/>
    </source>
</evidence>
<dbReference type="AlphaFoldDB" id="A0A1G8M1S8"/>
<dbReference type="GO" id="GO:0030234">
    <property type="term" value="F:enzyme regulator activity"/>
    <property type="evidence" value="ECO:0007669"/>
    <property type="project" value="InterPro"/>
</dbReference>
<evidence type="ECO:0000313" key="8">
    <source>
        <dbReference type="Proteomes" id="UP000198606"/>
    </source>
</evidence>
<sequence length="112" mass="12275">MKLITTIIKPFLLDAVREALTDVGVNGITATEVRGYGRQEGHTEVYRGAEYEVLLLPKIKLEMVVSDDLCQHAVDVILRTARTGKTGDGKVLIQNLESIVRIRTGELDAAAL</sequence>
<evidence type="ECO:0000256" key="5">
    <source>
        <dbReference type="ARBA" id="ARBA00023163"/>
    </source>
</evidence>
<keyword evidence="4" id="KW-0805">Transcription regulation</keyword>
<dbReference type="PRINTS" id="PR00340">
    <property type="entry name" value="PIIGLNB"/>
</dbReference>